<evidence type="ECO:0000313" key="2">
    <source>
        <dbReference type="Proteomes" id="UP000821845"/>
    </source>
</evidence>
<evidence type="ECO:0000313" key="1">
    <source>
        <dbReference type="EMBL" id="KAH6926277.1"/>
    </source>
</evidence>
<keyword evidence="2" id="KW-1185">Reference proteome</keyword>
<dbReference type="Proteomes" id="UP000821845">
    <property type="component" value="Chromosome 7"/>
</dbReference>
<reference evidence="1" key="1">
    <citation type="submission" date="2020-05" db="EMBL/GenBank/DDBJ databases">
        <title>Large-scale comparative analyses of tick genomes elucidate their genetic diversity and vector capacities.</title>
        <authorList>
            <person name="Jia N."/>
            <person name="Wang J."/>
            <person name="Shi W."/>
            <person name="Du L."/>
            <person name="Sun Y."/>
            <person name="Zhan W."/>
            <person name="Jiang J."/>
            <person name="Wang Q."/>
            <person name="Zhang B."/>
            <person name="Ji P."/>
            <person name="Sakyi L.B."/>
            <person name="Cui X."/>
            <person name="Yuan T."/>
            <person name="Jiang B."/>
            <person name="Yang W."/>
            <person name="Lam T.T.-Y."/>
            <person name="Chang Q."/>
            <person name="Ding S."/>
            <person name="Wang X."/>
            <person name="Zhu J."/>
            <person name="Ruan X."/>
            <person name="Zhao L."/>
            <person name="Wei J."/>
            <person name="Que T."/>
            <person name="Du C."/>
            <person name="Cheng J."/>
            <person name="Dai P."/>
            <person name="Han X."/>
            <person name="Huang E."/>
            <person name="Gao Y."/>
            <person name="Liu J."/>
            <person name="Shao H."/>
            <person name="Ye R."/>
            <person name="Li L."/>
            <person name="Wei W."/>
            <person name="Wang X."/>
            <person name="Wang C."/>
            <person name="Yang T."/>
            <person name="Huo Q."/>
            <person name="Li W."/>
            <person name="Guo W."/>
            <person name="Chen H."/>
            <person name="Zhou L."/>
            <person name="Ni X."/>
            <person name="Tian J."/>
            <person name="Zhou Y."/>
            <person name="Sheng Y."/>
            <person name="Liu T."/>
            <person name="Pan Y."/>
            <person name="Xia L."/>
            <person name="Li J."/>
            <person name="Zhao F."/>
            <person name="Cao W."/>
        </authorList>
    </citation>
    <scope>NUCLEOTIDE SEQUENCE</scope>
    <source>
        <strain evidence="1">Hyas-2018</strain>
    </source>
</reference>
<dbReference type="EMBL" id="CM023487">
    <property type="protein sequence ID" value="KAH6926277.1"/>
    <property type="molecule type" value="Genomic_DNA"/>
</dbReference>
<sequence>MAPPTDRNFRNEIRELRAELKELKESVKFMNAEFEEMKKKLVVASADRDALRRENTSLRETCKSNEILVDQLQKRTTQIDQYSRRCNLEVKGLVQRENEDVTDLVVKIGHAVGETIMPEEIETCHRVPTRDHGKSNVVVQFKTRQKRDSVLEKARKKRIRNREVGVADESPIFVNEHLCPALKRLLSLAINKKRERHWRFVWTRNGKIFARRSETSDAIRIECERDLGKID</sequence>
<gene>
    <name evidence="1" type="ORF">HPB50_016220</name>
</gene>
<organism evidence="1 2">
    <name type="scientific">Hyalomma asiaticum</name>
    <name type="common">Tick</name>
    <dbReference type="NCBI Taxonomy" id="266040"/>
    <lineage>
        <taxon>Eukaryota</taxon>
        <taxon>Metazoa</taxon>
        <taxon>Ecdysozoa</taxon>
        <taxon>Arthropoda</taxon>
        <taxon>Chelicerata</taxon>
        <taxon>Arachnida</taxon>
        <taxon>Acari</taxon>
        <taxon>Parasitiformes</taxon>
        <taxon>Ixodida</taxon>
        <taxon>Ixodoidea</taxon>
        <taxon>Ixodidae</taxon>
        <taxon>Hyalomminae</taxon>
        <taxon>Hyalomma</taxon>
    </lineage>
</organism>
<accession>A0ACB7RWT8</accession>
<protein>
    <submittedName>
        <fullName evidence="1">Uncharacterized protein</fullName>
    </submittedName>
</protein>
<comment type="caution">
    <text evidence="1">The sequence shown here is derived from an EMBL/GenBank/DDBJ whole genome shotgun (WGS) entry which is preliminary data.</text>
</comment>
<proteinExistence type="predicted"/>
<name>A0ACB7RWT8_HYAAI</name>